<dbReference type="GO" id="GO:0006044">
    <property type="term" value="P:N-acetylglucosamine metabolic process"/>
    <property type="evidence" value="ECO:0007669"/>
    <property type="project" value="TreeGrafter"/>
</dbReference>
<evidence type="ECO:0000313" key="1">
    <source>
        <dbReference type="EMBL" id="QBQ54493.1"/>
    </source>
</evidence>
<sequence>MPNRMLTKVALHGVPRSGTSWIGEILNSSPYTIYRYQPLFSYGLKDFLTPASTKEDINDFFDLLYQKEDDFLNQTKKRSSGKFPVFKKETYTHIVYKEVRYINILFNLLRKLDDLYLCCVIRNPLSVINSWLKAPREFRGDLGWDELEEWRYALKKNLNKPEEFNGYEKWKEAALIFHRLKEQYPNRVHIMRYEDFLSMPIEQTKFLYESIGLELTESTIDFLSKSMNTENSDPYSVYRTNQNDNSWRMELNPHIAEGIQADLQGSELEIYIK</sequence>
<dbReference type="Gene3D" id="3.40.50.300">
    <property type="entry name" value="P-loop containing nucleotide triphosphate hydrolases"/>
    <property type="match status" value="1"/>
</dbReference>
<dbReference type="AlphaFoldDB" id="A0A4P7BWN3"/>
<dbReference type="PANTHER" id="PTHR10704">
    <property type="entry name" value="CARBOHYDRATE SULFOTRANSFERASE"/>
    <property type="match status" value="1"/>
</dbReference>
<proteinExistence type="predicted"/>
<reference evidence="1 2" key="1">
    <citation type="submission" date="2019-03" db="EMBL/GenBank/DDBJ databases">
        <title>The genome sequence of Nitrosococcus wardiae strain D1FHST reveals the archetypal metabolic capacity of ammonia-oxidizing Gammaproteobacteria.</title>
        <authorList>
            <person name="Wang L."/>
            <person name="Lim C.K."/>
            <person name="Hanson T.E."/>
            <person name="Dang H."/>
            <person name="Klotz M.G."/>
        </authorList>
    </citation>
    <scope>NUCLEOTIDE SEQUENCE [LARGE SCALE GENOMIC DNA]</scope>
    <source>
        <strain evidence="1 2">D1FHS</strain>
    </source>
</reference>
<name>A0A4P7BWN3_9GAMM</name>
<protein>
    <submittedName>
        <fullName evidence="1">Uncharacterized protein</fullName>
    </submittedName>
</protein>
<dbReference type="OrthoDB" id="1431437at2"/>
<accession>A0A4P7BWN3</accession>
<dbReference type="Pfam" id="PF13469">
    <property type="entry name" value="Sulfotransfer_3"/>
    <property type="match status" value="1"/>
</dbReference>
<dbReference type="PANTHER" id="PTHR10704:SF44">
    <property type="entry name" value="LD35051P-RELATED"/>
    <property type="match status" value="1"/>
</dbReference>
<gene>
    <name evidence="1" type="ORF">E3U44_08225</name>
</gene>
<dbReference type="RefSeq" id="WP_134357690.1">
    <property type="nucleotide sequence ID" value="NZ_CP038033.1"/>
</dbReference>
<dbReference type="InterPro" id="IPR051135">
    <property type="entry name" value="Gal/GlcNAc/GalNAc_ST"/>
</dbReference>
<dbReference type="EMBL" id="CP038033">
    <property type="protein sequence ID" value="QBQ54493.1"/>
    <property type="molecule type" value="Genomic_DNA"/>
</dbReference>
<dbReference type="SUPFAM" id="SSF52540">
    <property type="entry name" value="P-loop containing nucleoside triphosphate hydrolases"/>
    <property type="match status" value="1"/>
</dbReference>
<dbReference type="Proteomes" id="UP000294325">
    <property type="component" value="Chromosome"/>
</dbReference>
<evidence type="ECO:0000313" key="2">
    <source>
        <dbReference type="Proteomes" id="UP000294325"/>
    </source>
</evidence>
<dbReference type="InterPro" id="IPR027417">
    <property type="entry name" value="P-loop_NTPase"/>
</dbReference>
<dbReference type="KEGG" id="nwr:E3U44_08225"/>
<dbReference type="GO" id="GO:0006790">
    <property type="term" value="P:sulfur compound metabolic process"/>
    <property type="evidence" value="ECO:0007669"/>
    <property type="project" value="TreeGrafter"/>
</dbReference>
<keyword evidence="2" id="KW-1185">Reference proteome</keyword>
<organism evidence="1 2">
    <name type="scientific">Nitrosococcus wardiae</name>
    <dbReference type="NCBI Taxonomy" id="1814290"/>
    <lineage>
        <taxon>Bacteria</taxon>
        <taxon>Pseudomonadati</taxon>
        <taxon>Pseudomonadota</taxon>
        <taxon>Gammaproteobacteria</taxon>
        <taxon>Chromatiales</taxon>
        <taxon>Chromatiaceae</taxon>
        <taxon>Nitrosococcus</taxon>
    </lineage>
</organism>
<dbReference type="GO" id="GO:0001517">
    <property type="term" value="F:N-acetylglucosamine 6-O-sulfotransferase activity"/>
    <property type="evidence" value="ECO:0007669"/>
    <property type="project" value="TreeGrafter"/>
</dbReference>